<feature type="domain" description="VTT" evidence="8">
    <location>
        <begin position="39"/>
        <end position="162"/>
    </location>
</feature>
<evidence type="ECO:0000256" key="3">
    <source>
        <dbReference type="ARBA" id="ARBA00022475"/>
    </source>
</evidence>
<feature type="domain" description="LssY-like C-terminal" evidence="9">
    <location>
        <begin position="495"/>
        <end position="613"/>
    </location>
</feature>
<evidence type="ECO:0000256" key="6">
    <source>
        <dbReference type="ARBA" id="ARBA00023136"/>
    </source>
</evidence>
<keyword evidence="3" id="KW-1003">Cell membrane</keyword>
<feature type="transmembrane region" description="Helical" evidence="7">
    <location>
        <begin position="419"/>
        <end position="438"/>
    </location>
</feature>
<dbReference type="EMBL" id="FCOF02000012">
    <property type="protein sequence ID" value="SAK65881.1"/>
    <property type="molecule type" value="Genomic_DNA"/>
</dbReference>
<feature type="transmembrane region" description="Helical" evidence="7">
    <location>
        <begin position="117"/>
        <end position="136"/>
    </location>
</feature>
<reference evidence="10" key="1">
    <citation type="submission" date="2016-01" db="EMBL/GenBank/DDBJ databases">
        <authorList>
            <person name="Peeters C."/>
        </authorList>
    </citation>
    <scope>NUCLEOTIDE SEQUENCE [LARGE SCALE GENOMIC DNA]</scope>
    <source>
        <strain evidence="10">LMG 29318</strain>
    </source>
</reference>
<organism evidence="10 11">
    <name type="scientific">Caballeronia catudaia</name>
    <dbReference type="NCBI Taxonomy" id="1777136"/>
    <lineage>
        <taxon>Bacteria</taxon>
        <taxon>Pseudomonadati</taxon>
        <taxon>Pseudomonadota</taxon>
        <taxon>Betaproteobacteria</taxon>
        <taxon>Burkholderiales</taxon>
        <taxon>Burkholderiaceae</taxon>
        <taxon>Caballeronia</taxon>
    </lineage>
</organism>
<accession>A0A158B721</accession>
<comment type="similarity">
    <text evidence="2">Belongs to the DedA family.</text>
</comment>
<feature type="transmembrane region" description="Helical" evidence="7">
    <location>
        <begin position="175"/>
        <end position="196"/>
    </location>
</feature>
<dbReference type="Proteomes" id="UP000054870">
    <property type="component" value="Unassembled WGS sequence"/>
</dbReference>
<feature type="transmembrane region" description="Helical" evidence="7">
    <location>
        <begin position="20"/>
        <end position="39"/>
    </location>
</feature>
<name>A0A158B721_9BURK</name>
<dbReference type="RefSeq" id="WP_061124945.1">
    <property type="nucleotide sequence ID" value="NZ_FCOF02000012.1"/>
</dbReference>
<feature type="transmembrane region" description="Helical" evidence="7">
    <location>
        <begin position="240"/>
        <end position="262"/>
    </location>
</feature>
<evidence type="ECO:0000259" key="9">
    <source>
        <dbReference type="Pfam" id="PF14067"/>
    </source>
</evidence>
<sequence>MEHFYFKLLHVLAGHPEWTLAVVLLASFLESVAFIGTFIPGSTAMFIAGALVGAGALNLGWVFVCAIAGAIAGDAASFWFGQRYADRIAQMWPFRAHPGALAAGKKYFDKHGAKSVVLARFVAPMRAVVPVVAGVTGMTPARFLVVNILSALIWAPTHILPGVVFGASIELAGAVSIRLVVILIIVTAIGWVVFNLTRVIVSHAMRWTIVSREKLLAWAQRGRGLPARLVSRALDPGNPATGLIVVISALLLASAILFFSVLTNVARGASIVQVDVSVYRLLQSFRSTWTDSILDAAATLGSTQTLLALGAVVIVWMSFERRWRTVAYWLVAIAFSQLLVAAIRFTAHEPLLVSFAPTQHEFPSSHVAATVVIYGFLAFILLRRVGVLTGVFVAMATSAIVTAVGLAGLYFGRFTISDALGSAALAAAWVFLIALTAVWRNPAKPKARPLMPVAVLAVICASVALQLSDDTETHSAVPSTIVISPIQWTDSVWRTFSCYRSSMEGDRREPITVQWAATPVQIRAQLSARGWTEVSHVSLKSVMSVVSPNAPAIELPALPRLNNGEPSKLVFARSVRGPDERDVLRFWPTHYAVRDRAGAAPAPIWLGSVVHERLRRPSWPFNVLRPDRRVDPMAIDQGESSPWRGIEIASSAGCGSVPVMLVESNPE</sequence>
<protein>
    <submittedName>
        <fullName evidence="10">DedA family protein</fullName>
    </submittedName>
</protein>
<evidence type="ECO:0000256" key="1">
    <source>
        <dbReference type="ARBA" id="ARBA00004651"/>
    </source>
</evidence>
<dbReference type="PANTHER" id="PTHR30353">
    <property type="entry name" value="INNER MEMBRANE PROTEIN DEDA-RELATED"/>
    <property type="match status" value="1"/>
</dbReference>
<feature type="transmembrane region" description="Helical" evidence="7">
    <location>
        <begin position="365"/>
        <end position="382"/>
    </location>
</feature>
<evidence type="ECO:0000256" key="5">
    <source>
        <dbReference type="ARBA" id="ARBA00022989"/>
    </source>
</evidence>
<evidence type="ECO:0000313" key="11">
    <source>
        <dbReference type="Proteomes" id="UP000054870"/>
    </source>
</evidence>
<keyword evidence="5 7" id="KW-1133">Transmembrane helix</keyword>
<proteinExistence type="inferred from homology"/>
<dbReference type="InterPro" id="IPR036938">
    <property type="entry name" value="PAP2/HPO_sf"/>
</dbReference>
<evidence type="ECO:0000256" key="7">
    <source>
        <dbReference type="SAM" id="Phobius"/>
    </source>
</evidence>
<comment type="caution">
    <text evidence="10">The sequence shown here is derived from an EMBL/GenBank/DDBJ whole genome shotgun (WGS) entry which is preliminary data.</text>
</comment>
<keyword evidence="11" id="KW-1185">Reference proteome</keyword>
<feature type="transmembrane region" description="Helical" evidence="7">
    <location>
        <begin position="296"/>
        <end position="319"/>
    </location>
</feature>
<comment type="subcellular location">
    <subcellularLocation>
        <location evidence="1">Cell membrane</location>
        <topology evidence="1">Multi-pass membrane protein</topology>
    </subcellularLocation>
</comment>
<dbReference type="PANTHER" id="PTHR30353:SF15">
    <property type="entry name" value="INNER MEMBRANE PROTEIN YABI"/>
    <property type="match status" value="1"/>
</dbReference>
<evidence type="ECO:0000259" key="8">
    <source>
        <dbReference type="Pfam" id="PF09335"/>
    </source>
</evidence>
<dbReference type="Gene3D" id="1.20.144.10">
    <property type="entry name" value="Phosphatidic acid phosphatase type 2/haloperoxidase"/>
    <property type="match status" value="1"/>
</dbReference>
<dbReference type="AlphaFoldDB" id="A0A158B721"/>
<dbReference type="InterPro" id="IPR032818">
    <property type="entry name" value="DedA-like"/>
</dbReference>
<dbReference type="InterPro" id="IPR025902">
    <property type="entry name" value="LssY-like-C_dom"/>
</dbReference>
<evidence type="ECO:0000256" key="4">
    <source>
        <dbReference type="ARBA" id="ARBA00022692"/>
    </source>
</evidence>
<dbReference type="InterPro" id="IPR032816">
    <property type="entry name" value="VTT_dom"/>
</dbReference>
<feature type="transmembrane region" description="Helical" evidence="7">
    <location>
        <begin position="46"/>
        <end position="72"/>
    </location>
</feature>
<keyword evidence="4 7" id="KW-0812">Transmembrane</keyword>
<feature type="transmembrane region" description="Helical" evidence="7">
    <location>
        <begin position="326"/>
        <end position="345"/>
    </location>
</feature>
<dbReference type="SUPFAM" id="SSF48317">
    <property type="entry name" value="Acid phosphatase/Vanadium-dependent haloperoxidase"/>
    <property type="match status" value="1"/>
</dbReference>
<evidence type="ECO:0000256" key="2">
    <source>
        <dbReference type="ARBA" id="ARBA00010792"/>
    </source>
</evidence>
<evidence type="ECO:0000313" key="10">
    <source>
        <dbReference type="EMBL" id="SAK65881.1"/>
    </source>
</evidence>
<keyword evidence="6 7" id="KW-0472">Membrane</keyword>
<dbReference type="Pfam" id="PF14067">
    <property type="entry name" value="LssY_C"/>
    <property type="match status" value="1"/>
</dbReference>
<dbReference type="GO" id="GO:0005886">
    <property type="term" value="C:plasma membrane"/>
    <property type="evidence" value="ECO:0007669"/>
    <property type="project" value="UniProtKB-SubCell"/>
</dbReference>
<feature type="transmembrane region" description="Helical" evidence="7">
    <location>
        <begin position="389"/>
        <end position="413"/>
    </location>
</feature>
<gene>
    <name evidence="10" type="ORF">AWB75_03068</name>
</gene>
<dbReference type="OrthoDB" id="9780918at2"/>
<feature type="transmembrane region" description="Helical" evidence="7">
    <location>
        <begin position="143"/>
        <end position="169"/>
    </location>
</feature>
<dbReference type="Pfam" id="PF09335">
    <property type="entry name" value="VTT_dom"/>
    <property type="match status" value="1"/>
</dbReference>